<dbReference type="PaxDb" id="3218-PP1S385_42V6.1"/>
<feature type="domain" description="Plant heme peroxidase family profile" evidence="15">
    <location>
        <begin position="43"/>
        <end position="342"/>
    </location>
</feature>
<dbReference type="GO" id="GO:0046872">
    <property type="term" value="F:metal ion binding"/>
    <property type="evidence" value="ECO:0007669"/>
    <property type="project" value="UniProtKB-UniRule"/>
</dbReference>
<reference evidence="16 18" key="1">
    <citation type="journal article" date="2008" name="Science">
        <title>The Physcomitrella genome reveals evolutionary insights into the conquest of land by plants.</title>
        <authorList>
            <person name="Rensing S."/>
            <person name="Lang D."/>
            <person name="Zimmer A."/>
            <person name="Terry A."/>
            <person name="Salamov A."/>
            <person name="Shapiro H."/>
            <person name="Nishiyama T."/>
            <person name="Perroud P.-F."/>
            <person name="Lindquist E."/>
            <person name="Kamisugi Y."/>
            <person name="Tanahashi T."/>
            <person name="Sakakibara K."/>
            <person name="Fujita T."/>
            <person name="Oishi K."/>
            <person name="Shin-I T."/>
            <person name="Kuroki Y."/>
            <person name="Toyoda A."/>
            <person name="Suzuki Y."/>
            <person name="Hashimoto A."/>
            <person name="Yamaguchi K."/>
            <person name="Sugano A."/>
            <person name="Kohara Y."/>
            <person name="Fujiyama A."/>
            <person name="Anterola A."/>
            <person name="Aoki S."/>
            <person name="Ashton N."/>
            <person name="Barbazuk W.B."/>
            <person name="Barker E."/>
            <person name="Bennetzen J."/>
            <person name="Bezanilla M."/>
            <person name="Blankenship R."/>
            <person name="Cho S.H."/>
            <person name="Dutcher S."/>
            <person name="Estelle M."/>
            <person name="Fawcett J.A."/>
            <person name="Gundlach H."/>
            <person name="Hanada K."/>
            <person name="Heyl A."/>
            <person name="Hicks K.A."/>
            <person name="Hugh J."/>
            <person name="Lohr M."/>
            <person name="Mayer K."/>
            <person name="Melkozernov A."/>
            <person name="Murata T."/>
            <person name="Nelson D."/>
            <person name="Pils B."/>
            <person name="Prigge M."/>
            <person name="Reiss B."/>
            <person name="Renner T."/>
            <person name="Rombauts S."/>
            <person name="Rushton P."/>
            <person name="Sanderfoot A."/>
            <person name="Schween G."/>
            <person name="Shiu S.-H."/>
            <person name="Stueber K."/>
            <person name="Theodoulou F.L."/>
            <person name="Tu H."/>
            <person name="Van de Peer Y."/>
            <person name="Verrier P.J."/>
            <person name="Waters E."/>
            <person name="Wood A."/>
            <person name="Yang L."/>
            <person name="Cove D."/>
            <person name="Cuming A."/>
            <person name="Hasebe M."/>
            <person name="Lucas S."/>
            <person name="Mishler D.B."/>
            <person name="Reski R."/>
            <person name="Grigoriev I."/>
            <person name="Quatrano R.S."/>
            <person name="Boore J.L."/>
        </authorList>
    </citation>
    <scope>NUCLEOTIDE SEQUENCE [LARGE SCALE GENOMIC DNA]</scope>
    <source>
        <strain evidence="17 18">cv. Gransden 2004</strain>
    </source>
</reference>
<dbReference type="PROSITE" id="PS50873">
    <property type="entry name" value="PEROXIDASE_4"/>
    <property type="match status" value="1"/>
</dbReference>
<feature type="binding site" evidence="11">
    <location>
        <position position="92"/>
    </location>
    <ligand>
        <name>Ca(2+)</name>
        <dbReference type="ChEBI" id="CHEBI:29108"/>
        <label>1</label>
    </ligand>
</feature>
<evidence type="ECO:0000259" key="15">
    <source>
        <dbReference type="PROSITE" id="PS50873"/>
    </source>
</evidence>
<dbReference type="OMA" id="DNTARIP"/>
<feature type="binding site" evidence="11">
    <location>
        <position position="90"/>
    </location>
    <ligand>
        <name>Ca(2+)</name>
        <dbReference type="ChEBI" id="CHEBI:29108"/>
        <label>1</label>
    </ligand>
</feature>
<sequence length="342" mass="37248">MAHFQIQERFIWGAVLCCCFVLCLFSARTEAQIGVATPRIVPKLNTLFYSHSCPGLQQVVTSTMARNLQQDISSGAPLLRMFFHDCAVNGCDGSVLIASTPNNTAERDAVPNLTVRGYDIVDDIKSQVEAMCPGIVSCADIIALASRDAVVQAGGPTWSVELGRRDGRVSRADQAGSMLPSSQSTAESLIVQFAAMGLTPRDMATLSGAHTFGRVHCAQVARRFFGFNSTTGYDPLLSETYAIKLRSMCPQPVDNTARIPTEPITPDQFDENYYTSVLESRGILTSDSSLLINVKTGRYVTEYANNRSVFFERFTAAMLKMGRVGVKLGSEGEIRRVCSVVN</sequence>
<dbReference type="PROSITE" id="PS00435">
    <property type="entry name" value="PEROXIDASE_1"/>
    <property type="match status" value="1"/>
</dbReference>
<evidence type="ECO:0000256" key="4">
    <source>
        <dbReference type="ARBA" id="ARBA00022617"/>
    </source>
</evidence>
<dbReference type="EMBL" id="ABEU02000013">
    <property type="protein sequence ID" value="PNR42025.1"/>
    <property type="molecule type" value="Genomic_DNA"/>
</dbReference>
<dbReference type="InterPro" id="IPR010255">
    <property type="entry name" value="Haem_peroxidase_sf"/>
</dbReference>
<feature type="site" description="Transition state stabilizer" evidence="12">
    <location>
        <position position="80"/>
    </location>
</feature>
<name>A0A2K1JKE6_PHYPA</name>
<organism evidence="16">
    <name type="scientific">Physcomitrium patens</name>
    <name type="common">Spreading-leaved earth moss</name>
    <name type="synonym">Physcomitrella patens</name>
    <dbReference type="NCBI Taxonomy" id="3218"/>
    <lineage>
        <taxon>Eukaryota</taxon>
        <taxon>Viridiplantae</taxon>
        <taxon>Streptophyta</taxon>
        <taxon>Embryophyta</taxon>
        <taxon>Bryophyta</taxon>
        <taxon>Bryophytina</taxon>
        <taxon>Bryopsida</taxon>
        <taxon>Funariidae</taxon>
        <taxon>Funariales</taxon>
        <taxon>Funariaceae</taxon>
        <taxon>Physcomitrium</taxon>
    </lineage>
</organism>
<evidence type="ECO:0000256" key="10">
    <source>
        <dbReference type="PIRSR" id="PIRSR600823-2"/>
    </source>
</evidence>
<dbReference type="PROSITE" id="PS00436">
    <property type="entry name" value="PEROXIDASE_2"/>
    <property type="match status" value="1"/>
</dbReference>
<dbReference type="OrthoDB" id="2113341at2759"/>
<dbReference type="GO" id="GO:0006950">
    <property type="term" value="P:response to stress"/>
    <property type="evidence" value="ECO:0000318"/>
    <property type="project" value="GO_Central"/>
</dbReference>
<dbReference type="GO" id="GO:0140825">
    <property type="term" value="F:lactoperoxidase activity"/>
    <property type="evidence" value="ECO:0007669"/>
    <property type="project" value="UniProtKB-EC"/>
</dbReference>
<dbReference type="InterPro" id="IPR019794">
    <property type="entry name" value="Peroxidases_AS"/>
</dbReference>
<evidence type="ECO:0000256" key="7">
    <source>
        <dbReference type="ARBA" id="ARBA00023004"/>
    </source>
</evidence>
<comment type="cofactor">
    <cofactor evidence="11 14">
        <name>heme b</name>
        <dbReference type="ChEBI" id="CHEBI:60344"/>
    </cofactor>
    <text evidence="11 14">Binds 1 heme b (iron(II)-protoporphyrin IX) group per subunit.</text>
</comment>
<evidence type="ECO:0000256" key="2">
    <source>
        <dbReference type="ARBA" id="ARBA00006873"/>
    </source>
</evidence>
<keyword evidence="4 14" id="KW-0349">Heme</keyword>
<dbReference type="PRINTS" id="PR00461">
    <property type="entry name" value="PLPEROXIDASE"/>
</dbReference>
<dbReference type="InterPro" id="IPR002016">
    <property type="entry name" value="Haem_peroxidase"/>
</dbReference>
<dbReference type="EnsemblPlants" id="Pp3c13_1880V3.1">
    <property type="protein sequence ID" value="Pp3c13_1880V3.1"/>
    <property type="gene ID" value="Pp3c13_1880"/>
</dbReference>
<dbReference type="STRING" id="3218.A0A2K1JKE6"/>
<accession>A0A2K1JKE6</accession>
<comment type="similarity">
    <text evidence="2">Belongs to the peroxidase family. Ascorbate peroxidase subfamily.</text>
</comment>
<comment type="subcellular location">
    <subcellularLocation>
        <location evidence="14">Secreted</location>
    </subcellularLocation>
</comment>
<feature type="binding site" evidence="11">
    <location>
        <position position="88"/>
    </location>
    <ligand>
        <name>Ca(2+)</name>
        <dbReference type="ChEBI" id="CHEBI:29108"/>
        <label>1</label>
    </ligand>
</feature>
<feature type="disulfide bond" evidence="13">
    <location>
        <begin position="86"/>
        <end position="91"/>
    </location>
</feature>
<proteinExistence type="inferred from homology"/>
<comment type="similarity">
    <text evidence="14">Belongs to the peroxidase family. Classical plant (class III) peroxidase subfamily.</text>
</comment>
<feature type="binding site" evidence="11">
    <location>
        <position position="94"/>
    </location>
    <ligand>
        <name>Ca(2+)</name>
        <dbReference type="ChEBI" id="CHEBI:29108"/>
        <label>1</label>
    </ligand>
</feature>
<feature type="disulfide bond" evidence="13">
    <location>
        <begin position="138"/>
        <end position="338"/>
    </location>
</feature>
<evidence type="ECO:0000256" key="3">
    <source>
        <dbReference type="ARBA" id="ARBA00022559"/>
    </source>
</evidence>
<dbReference type="Proteomes" id="UP000006727">
    <property type="component" value="Chromosome 13"/>
</dbReference>
<dbReference type="InterPro" id="IPR033905">
    <property type="entry name" value="Secretory_peroxidase"/>
</dbReference>
<evidence type="ECO:0000256" key="14">
    <source>
        <dbReference type="RuleBase" id="RU362060"/>
    </source>
</evidence>
<keyword evidence="14" id="KW-0376">Hydrogen peroxide</keyword>
<dbReference type="FunFam" id="1.10.420.10:FF:000001">
    <property type="entry name" value="Peroxidase"/>
    <property type="match status" value="1"/>
</dbReference>
<dbReference type="InterPro" id="IPR000823">
    <property type="entry name" value="Peroxidase_pln"/>
</dbReference>
<evidence type="ECO:0000313" key="17">
    <source>
        <dbReference type="EnsemblPlants" id="Pp3c13_1880V3.1"/>
    </source>
</evidence>
<feature type="binding site" evidence="11">
    <location>
        <position position="265"/>
    </location>
    <ligand>
        <name>Ca(2+)</name>
        <dbReference type="ChEBI" id="CHEBI:29108"/>
        <label>2</label>
    </ligand>
</feature>
<dbReference type="Gene3D" id="1.10.420.10">
    <property type="entry name" value="Peroxidase, domain 2"/>
    <property type="match status" value="1"/>
</dbReference>
<keyword evidence="3 14" id="KW-0575">Peroxidase</keyword>
<evidence type="ECO:0000256" key="1">
    <source>
        <dbReference type="ARBA" id="ARBA00000189"/>
    </source>
</evidence>
<dbReference type="GO" id="GO:0020037">
    <property type="term" value="F:heme binding"/>
    <property type="evidence" value="ECO:0007669"/>
    <property type="project" value="UniProtKB-UniRule"/>
</dbReference>
<feature type="binding site" evidence="11">
    <location>
        <position position="270"/>
    </location>
    <ligand>
        <name>Ca(2+)</name>
        <dbReference type="ChEBI" id="CHEBI:29108"/>
        <label>2</label>
    </ligand>
</feature>
<evidence type="ECO:0000256" key="6">
    <source>
        <dbReference type="ARBA" id="ARBA00023002"/>
    </source>
</evidence>
<evidence type="ECO:0000256" key="13">
    <source>
        <dbReference type="PIRSR" id="PIRSR600823-5"/>
    </source>
</evidence>
<dbReference type="GeneID" id="112290278"/>
<dbReference type="Gramene" id="Pp3c13_1880V3.1">
    <property type="protein sequence ID" value="Pp3c13_1880V3.1"/>
    <property type="gene ID" value="Pp3c13_1880"/>
</dbReference>
<dbReference type="GO" id="GO:0004601">
    <property type="term" value="F:peroxidase activity"/>
    <property type="evidence" value="ECO:0000318"/>
    <property type="project" value="GO_Central"/>
</dbReference>
<evidence type="ECO:0000313" key="18">
    <source>
        <dbReference type="Proteomes" id="UP000006727"/>
    </source>
</evidence>
<feature type="disulfide bond" evidence="13">
    <location>
        <begin position="217"/>
        <end position="249"/>
    </location>
</feature>
<keyword evidence="6 14" id="KW-0560">Oxidoreductase</keyword>
<feature type="signal peptide" evidence="14">
    <location>
        <begin position="1"/>
        <end position="31"/>
    </location>
</feature>
<dbReference type="AlphaFoldDB" id="A0A2K1JKE6"/>
<dbReference type="GO" id="GO:0009505">
    <property type="term" value="C:plant-type cell wall"/>
    <property type="evidence" value="ECO:0000318"/>
    <property type="project" value="GO_Central"/>
</dbReference>
<keyword evidence="11 14" id="KW-0106">Calcium</keyword>
<dbReference type="GO" id="GO:0006979">
    <property type="term" value="P:response to oxidative stress"/>
    <property type="evidence" value="ECO:0007669"/>
    <property type="project" value="UniProtKB-UniRule"/>
</dbReference>
<feature type="chain" id="PRO_5044515081" description="Peroxidase" evidence="14">
    <location>
        <begin position="32"/>
        <end position="342"/>
    </location>
</feature>
<dbReference type="Pfam" id="PF00141">
    <property type="entry name" value="peroxidase"/>
    <property type="match status" value="1"/>
</dbReference>
<comment type="cofactor">
    <cofactor evidence="11 14">
        <name>Ca(2+)</name>
        <dbReference type="ChEBI" id="CHEBI:29108"/>
    </cofactor>
    <text evidence="11 14">Binds 2 calcium ions per subunit.</text>
</comment>
<keyword evidence="18" id="KW-1185">Reference proteome</keyword>
<keyword evidence="14" id="KW-0964">Secreted</keyword>
<dbReference type="PRINTS" id="PR00458">
    <property type="entry name" value="PEROXIDASE"/>
</dbReference>
<dbReference type="EC" id="1.11.1.7" evidence="14"/>
<dbReference type="PANTHER" id="PTHR31517">
    <property type="match status" value="1"/>
</dbReference>
<dbReference type="InterPro" id="IPR019793">
    <property type="entry name" value="Peroxidases_heam-ligand_BS"/>
</dbReference>
<dbReference type="Gene3D" id="1.10.520.10">
    <property type="match status" value="1"/>
</dbReference>
<evidence type="ECO:0000256" key="9">
    <source>
        <dbReference type="PIRSR" id="PIRSR600823-1"/>
    </source>
</evidence>
<evidence type="ECO:0000313" key="16">
    <source>
        <dbReference type="EMBL" id="PNR42025.1"/>
    </source>
</evidence>
<reference evidence="16 18" key="2">
    <citation type="journal article" date="2018" name="Plant J.">
        <title>The Physcomitrella patens chromosome-scale assembly reveals moss genome structure and evolution.</title>
        <authorList>
            <person name="Lang D."/>
            <person name="Ullrich K.K."/>
            <person name="Murat F."/>
            <person name="Fuchs J."/>
            <person name="Jenkins J."/>
            <person name="Haas F.B."/>
            <person name="Piednoel M."/>
            <person name="Gundlach H."/>
            <person name="Van Bel M."/>
            <person name="Meyberg R."/>
            <person name="Vives C."/>
            <person name="Morata J."/>
            <person name="Symeonidi A."/>
            <person name="Hiss M."/>
            <person name="Muchero W."/>
            <person name="Kamisugi Y."/>
            <person name="Saleh O."/>
            <person name="Blanc G."/>
            <person name="Decker E.L."/>
            <person name="van Gessel N."/>
            <person name="Grimwood J."/>
            <person name="Hayes R.D."/>
            <person name="Graham S.W."/>
            <person name="Gunter L.E."/>
            <person name="McDaniel S.F."/>
            <person name="Hoernstein S.N.W."/>
            <person name="Larsson A."/>
            <person name="Li F.W."/>
            <person name="Perroud P.F."/>
            <person name="Phillips J."/>
            <person name="Ranjan P."/>
            <person name="Rokshar D.S."/>
            <person name="Rothfels C.J."/>
            <person name="Schneider L."/>
            <person name="Shu S."/>
            <person name="Stevenson D.W."/>
            <person name="Thummler F."/>
            <person name="Tillich M."/>
            <person name="Villarreal Aguilar J.C."/>
            <person name="Widiez T."/>
            <person name="Wong G.K."/>
            <person name="Wymore A."/>
            <person name="Zhang Y."/>
            <person name="Zimmer A.D."/>
            <person name="Quatrano R.S."/>
            <person name="Mayer K.F.X."/>
            <person name="Goodstein D."/>
            <person name="Casacuberta J.M."/>
            <person name="Vandepoele K."/>
            <person name="Reski R."/>
            <person name="Cuming A.C."/>
            <person name="Tuskan G.A."/>
            <person name="Maumus F."/>
            <person name="Salse J."/>
            <person name="Schmutz J."/>
            <person name="Rensing S.A."/>
        </authorList>
    </citation>
    <scope>NUCLEOTIDE SEQUENCE [LARGE SCALE GENOMIC DNA]</scope>
    <source>
        <strain evidence="17 18">cv. Gransden 2004</strain>
    </source>
</reference>
<dbReference type="EnsemblPlants" id="Pp3c13_1880V3.2">
    <property type="protein sequence ID" value="Pp3c13_1880V3.2"/>
    <property type="gene ID" value="Pp3c13_1880"/>
</dbReference>
<feature type="active site" description="Proton acceptor" evidence="9">
    <location>
        <position position="84"/>
    </location>
</feature>
<reference evidence="17" key="3">
    <citation type="submission" date="2020-12" db="UniProtKB">
        <authorList>
            <consortium name="EnsemblPlants"/>
        </authorList>
    </citation>
    <scope>IDENTIFICATION</scope>
</reference>
<dbReference type="FunFam" id="1.10.520.10:FF:000009">
    <property type="entry name" value="Peroxidase"/>
    <property type="match status" value="1"/>
</dbReference>
<dbReference type="SUPFAM" id="SSF48113">
    <property type="entry name" value="Heme-dependent peroxidases"/>
    <property type="match status" value="1"/>
</dbReference>
<dbReference type="CDD" id="cd00693">
    <property type="entry name" value="secretory_peroxidase"/>
    <property type="match status" value="1"/>
</dbReference>
<dbReference type="GO" id="GO:0005576">
    <property type="term" value="C:extracellular region"/>
    <property type="evidence" value="ECO:0007669"/>
    <property type="project" value="UniProtKB-SubCell"/>
</dbReference>
<evidence type="ECO:0000256" key="8">
    <source>
        <dbReference type="ARBA" id="ARBA00023157"/>
    </source>
</evidence>
<evidence type="ECO:0000256" key="12">
    <source>
        <dbReference type="PIRSR" id="PIRSR600823-4"/>
    </source>
</evidence>
<feature type="binding site" evidence="10">
    <location>
        <position position="180"/>
    </location>
    <ligand>
        <name>substrate</name>
    </ligand>
</feature>
<keyword evidence="14" id="KW-0732">Signal</keyword>
<keyword evidence="8 13" id="KW-1015">Disulfide bond</keyword>
<dbReference type="GO" id="GO:0042744">
    <property type="term" value="P:hydrogen peroxide catabolic process"/>
    <property type="evidence" value="ECO:0007669"/>
    <property type="project" value="UniProtKB-KW"/>
</dbReference>
<feature type="binding site" evidence="11">
    <location>
        <position position="85"/>
    </location>
    <ligand>
        <name>Ca(2+)</name>
        <dbReference type="ChEBI" id="CHEBI:29108"/>
        <label>1</label>
    </ligand>
</feature>
<feature type="disulfide bond" evidence="13">
    <location>
        <begin position="53"/>
        <end position="132"/>
    </location>
</feature>
<comment type="function">
    <text evidence="14">Removal of H(2)O(2), oxidation of toxic reductants, biosynthesis and degradation of lignin, suberization, auxin catabolism, response to environmental stresses such as wounding, pathogen attack and oxidative stress.</text>
</comment>
<feature type="binding site" description="axial binding residue" evidence="11">
    <location>
        <position position="210"/>
    </location>
    <ligand>
        <name>heme b</name>
        <dbReference type="ChEBI" id="CHEBI:60344"/>
    </ligand>
    <ligandPart>
        <name>Fe</name>
        <dbReference type="ChEBI" id="CHEBI:18248"/>
    </ligandPart>
</feature>
<gene>
    <name evidence="17" type="primary">LOC112290278</name>
    <name evidence="16" type="ORF">PHYPA_016854</name>
</gene>
<feature type="binding site" evidence="11">
    <location>
        <position position="211"/>
    </location>
    <ligand>
        <name>Ca(2+)</name>
        <dbReference type="ChEBI" id="CHEBI:29108"/>
        <label>2</label>
    </ligand>
</feature>
<keyword evidence="5 11" id="KW-0479">Metal-binding</keyword>
<evidence type="ECO:0000256" key="11">
    <source>
        <dbReference type="PIRSR" id="PIRSR600823-3"/>
    </source>
</evidence>
<keyword evidence="7 11" id="KW-0408">Iron</keyword>
<comment type="catalytic activity">
    <reaction evidence="1 14">
        <text>2 a phenolic donor + H2O2 = 2 a phenolic radical donor + 2 H2O</text>
        <dbReference type="Rhea" id="RHEA:56136"/>
        <dbReference type="ChEBI" id="CHEBI:15377"/>
        <dbReference type="ChEBI" id="CHEBI:16240"/>
        <dbReference type="ChEBI" id="CHEBI:139520"/>
        <dbReference type="ChEBI" id="CHEBI:139521"/>
        <dbReference type="EC" id="1.11.1.7"/>
    </reaction>
</comment>
<dbReference type="PANTHER" id="PTHR31517:SF48">
    <property type="entry name" value="PEROXIDASE 16-RELATED"/>
    <property type="match status" value="1"/>
</dbReference>
<protein>
    <recommendedName>
        <fullName evidence="14">Peroxidase</fullName>
        <ecNumber evidence="14">1.11.1.7</ecNumber>
    </recommendedName>
</protein>
<dbReference type="RefSeq" id="XP_024392172.1">
    <property type="nucleotide sequence ID" value="XM_024536404.2"/>
</dbReference>
<evidence type="ECO:0000256" key="5">
    <source>
        <dbReference type="ARBA" id="ARBA00022723"/>
    </source>
</evidence>
<dbReference type="Gramene" id="Pp3c13_1880V3.2">
    <property type="protein sequence ID" value="Pp3c13_1880V3.2"/>
    <property type="gene ID" value="Pp3c13_1880"/>
</dbReference>
<feature type="binding site" evidence="11">
    <location>
        <position position="106"/>
    </location>
    <ligand>
        <name>Ca(2+)</name>
        <dbReference type="ChEBI" id="CHEBI:29108"/>
        <label>1</label>
    </ligand>
</feature>